<sequence>MMEEFLNKMCDIIGSDMRFEINSETVIINIKDTELTISTANFDAYLTQMNNLLTHDEDILISSHSYEVIIDYGMGLREDSVEFDDIQNNLNYRLGRPSIEFMFYLIHRAHGMGRIAQRRLGLHIPNHRLDLDHELHSFEDLLFLMCRRVMTLKITSVDNKSMLDFKNLGNSLTFEVSFNTGITCIQIRYIDELLSNTKIRTRRNRLSDCEAPKRMYESDLIYHYLLGQSSHHLEMKFLSFYHVLEHYFNIVYTKNMVQKIQDLITKPSFSPKRETDIEKLIKEVKNNFKIESESHSAKSEIEALKLVMNQYVDIESLKMCLLDFDTDLLNYYSNNIVEFSQGTQIDFNDLRSLPGKLAQRIYKTRNALIHSKAYEKERYISFEHEGQLLREIPLIQSIAEEIIIKTSKII</sequence>
<evidence type="ECO:0000313" key="2">
    <source>
        <dbReference type="Proteomes" id="UP001597362"/>
    </source>
</evidence>
<evidence type="ECO:0000313" key="1">
    <source>
        <dbReference type="EMBL" id="MFD2116698.1"/>
    </source>
</evidence>
<dbReference type="RefSeq" id="WP_377773156.1">
    <property type="nucleotide sequence ID" value="NZ_JBHUHO010000032.1"/>
</dbReference>
<protein>
    <recommendedName>
        <fullName evidence="3">Apea-like HEPN domain-containing protein</fullName>
    </recommendedName>
</protein>
<dbReference type="Proteomes" id="UP001597362">
    <property type="component" value="Unassembled WGS sequence"/>
</dbReference>
<name>A0ABW4YMI7_9BACL</name>
<proteinExistence type="predicted"/>
<evidence type="ECO:0008006" key="3">
    <source>
        <dbReference type="Google" id="ProtNLM"/>
    </source>
</evidence>
<accession>A0ABW4YMI7</accession>
<reference evidence="2" key="1">
    <citation type="journal article" date="2019" name="Int. J. Syst. Evol. Microbiol.">
        <title>The Global Catalogue of Microorganisms (GCM) 10K type strain sequencing project: providing services to taxonomists for standard genome sequencing and annotation.</title>
        <authorList>
            <consortium name="The Broad Institute Genomics Platform"/>
            <consortium name="The Broad Institute Genome Sequencing Center for Infectious Disease"/>
            <person name="Wu L."/>
            <person name="Ma J."/>
        </authorList>
    </citation>
    <scope>NUCLEOTIDE SEQUENCE [LARGE SCALE GENOMIC DNA]</scope>
    <source>
        <strain evidence="2">GH52</strain>
    </source>
</reference>
<keyword evidence="2" id="KW-1185">Reference proteome</keyword>
<gene>
    <name evidence="1" type="ORF">ACFSJH_13295</name>
</gene>
<comment type="caution">
    <text evidence="1">The sequence shown here is derived from an EMBL/GenBank/DDBJ whole genome shotgun (WGS) entry which is preliminary data.</text>
</comment>
<organism evidence="1 2">
    <name type="scientific">Paenibacillus yanchengensis</name>
    <dbReference type="NCBI Taxonomy" id="2035833"/>
    <lineage>
        <taxon>Bacteria</taxon>
        <taxon>Bacillati</taxon>
        <taxon>Bacillota</taxon>
        <taxon>Bacilli</taxon>
        <taxon>Bacillales</taxon>
        <taxon>Paenibacillaceae</taxon>
        <taxon>Paenibacillus</taxon>
    </lineage>
</organism>
<dbReference type="EMBL" id="JBHUHO010000032">
    <property type="protein sequence ID" value="MFD2116698.1"/>
    <property type="molecule type" value="Genomic_DNA"/>
</dbReference>